<comment type="subcellular location">
    <subcellularLocation>
        <location evidence="1">Membrane</location>
    </subcellularLocation>
</comment>
<accession>A0A438NDF5</accession>
<evidence type="ECO:0000256" key="3">
    <source>
        <dbReference type="ARBA" id="ARBA00022989"/>
    </source>
</evidence>
<dbReference type="GO" id="GO:0016020">
    <property type="term" value="C:membrane"/>
    <property type="evidence" value="ECO:0007669"/>
    <property type="project" value="UniProtKB-SubCell"/>
</dbReference>
<dbReference type="Gene3D" id="1.20.120.550">
    <property type="entry name" value="Membrane associated eicosanoid/glutathione metabolism-like domain"/>
    <property type="match status" value="1"/>
</dbReference>
<feature type="region of interest" description="Disordered" evidence="5">
    <location>
        <begin position="1"/>
        <end position="20"/>
    </location>
</feature>
<evidence type="ECO:0000256" key="4">
    <source>
        <dbReference type="ARBA" id="ARBA00023136"/>
    </source>
</evidence>
<evidence type="ECO:0000256" key="1">
    <source>
        <dbReference type="ARBA" id="ARBA00004370"/>
    </source>
</evidence>
<dbReference type="Proteomes" id="UP000288859">
    <property type="component" value="Unassembled WGS sequence"/>
</dbReference>
<organism evidence="6 7">
    <name type="scientific">Exophiala mesophila</name>
    <name type="common">Black yeast-like fungus</name>
    <dbReference type="NCBI Taxonomy" id="212818"/>
    <lineage>
        <taxon>Eukaryota</taxon>
        <taxon>Fungi</taxon>
        <taxon>Dikarya</taxon>
        <taxon>Ascomycota</taxon>
        <taxon>Pezizomycotina</taxon>
        <taxon>Eurotiomycetes</taxon>
        <taxon>Chaetothyriomycetidae</taxon>
        <taxon>Chaetothyriales</taxon>
        <taxon>Herpotrichiellaceae</taxon>
        <taxon>Exophiala</taxon>
    </lineage>
</organism>
<comment type="caution">
    <text evidence="6">The sequence shown here is derived from an EMBL/GenBank/DDBJ whole genome shotgun (WGS) entry which is preliminary data.</text>
</comment>
<dbReference type="EMBL" id="NAJM01000006">
    <property type="protein sequence ID" value="RVX73817.1"/>
    <property type="molecule type" value="Genomic_DNA"/>
</dbReference>
<protein>
    <submittedName>
        <fullName evidence="6">Uncharacterized protein</fullName>
    </submittedName>
</protein>
<evidence type="ECO:0000313" key="7">
    <source>
        <dbReference type="Proteomes" id="UP000288859"/>
    </source>
</evidence>
<dbReference type="OrthoDB" id="2122304at2759"/>
<dbReference type="SUPFAM" id="SSF161084">
    <property type="entry name" value="MAPEG domain-like"/>
    <property type="match status" value="1"/>
</dbReference>
<dbReference type="PANTHER" id="PTHR35371:SF1">
    <property type="entry name" value="BLR7753 PROTEIN"/>
    <property type="match status" value="1"/>
</dbReference>
<evidence type="ECO:0000256" key="5">
    <source>
        <dbReference type="SAM" id="MobiDB-lite"/>
    </source>
</evidence>
<reference evidence="6 7" key="1">
    <citation type="submission" date="2017-03" db="EMBL/GenBank/DDBJ databases">
        <title>Genomes of endolithic fungi from Antarctica.</title>
        <authorList>
            <person name="Coleine C."/>
            <person name="Masonjones S."/>
            <person name="Stajich J.E."/>
        </authorList>
    </citation>
    <scope>NUCLEOTIDE SEQUENCE [LARGE SCALE GENOMIC DNA]</scope>
    <source>
        <strain evidence="6 7">CCFEE 6314</strain>
    </source>
</reference>
<name>A0A438NDF5_EXOME</name>
<dbReference type="InterPro" id="IPR023352">
    <property type="entry name" value="MAPEG-like_dom_sf"/>
</dbReference>
<keyword evidence="3" id="KW-1133">Transmembrane helix</keyword>
<dbReference type="InterPro" id="IPR001129">
    <property type="entry name" value="Membr-assoc_MAPEG"/>
</dbReference>
<keyword evidence="2" id="KW-0812">Transmembrane</keyword>
<feature type="compositionally biased region" description="Low complexity" evidence="5">
    <location>
        <begin position="8"/>
        <end position="20"/>
    </location>
</feature>
<keyword evidence="4" id="KW-0472">Membrane</keyword>
<evidence type="ECO:0000313" key="6">
    <source>
        <dbReference type="EMBL" id="RVX73817.1"/>
    </source>
</evidence>
<gene>
    <name evidence="6" type="ORF">B0A52_02707</name>
</gene>
<dbReference type="PANTHER" id="PTHR35371">
    <property type="entry name" value="INNER MEMBRANE PROTEIN"/>
    <property type="match status" value="1"/>
</dbReference>
<dbReference type="Pfam" id="PF01124">
    <property type="entry name" value="MAPEG"/>
    <property type="match status" value="1"/>
</dbReference>
<sequence>MSAITKDTLSSTSTTSPSPSYAPYLSTRAFALHSIPISYALAFPPHIYMFGKAMVASQGAASNLVPRANLDRIASLVPRATLDTLWKARGCHLNTLEGFPLFAAAMLAGTYTQVDRREMNICAAEYLAARVLYNVLYLTVRSEKASYLRSAAYFWSIGIPFYVLWKAGWKVVEEDRRPANL</sequence>
<evidence type="ECO:0000256" key="2">
    <source>
        <dbReference type="ARBA" id="ARBA00022692"/>
    </source>
</evidence>
<dbReference type="AlphaFoldDB" id="A0A438NDF5"/>
<proteinExistence type="predicted"/>